<comment type="function">
    <text evidence="10">Part of the twin-arginine translocation (Tat) system that transports large folded proteins containing a characteristic twin-arginine motif in their signal peptide across membranes. Together with TatC, TatB is part of a receptor directly interacting with Tat signal peptides. TatB may form an oligomeric binding site that transiently accommodates folded Tat precursor proteins before their translocation.</text>
</comment>
<organism evidence="12 13">
    <name type="scientific">Neisseria shayeganii 871</name>
    <dbReference type="NCBI Taxonomy" id="1032488"/>
    <lineage>
        <taxon>Bacteria</taxon>
        <taxon>Pseudomonadati</taxon>
        <taxon>Pseudomonadota</taxon>
        <taxon>Betaproteobacteria</taxon>
        <taxon>Neisseriales</taxon>
        <taxon>Neisseriaceae</taxon>
        <taxon>Neisseria</taxon>
    </lineage>
</organism>
<evidence type="ECO:0000256" key="6">
    <source>
        <dbReference type="ARBA" id="ARBA00022927"/>
    </source>
</evidence>
<dbReference type="HAMAP" id="MF_00237">
    <property type="entry name" value="TatB"/>
    <property type="match status" value="1"/>
</dbReference>
<evidence type="ECO:0000256" key="2">
    <source>
        <dbReference type="ARBA" id="ARBA00022448"/>
    </source>
</evidence>
<keyword evidence="3 10" id="KW-1003">Cell membrane</keyword>
<evidence type="ECO:0000313" key="13">
    <source>
        <dbReference type="Proteomes" id="UP000003019"/>
    </source>
</evidence>
<dbReference type="InterPro" id="IPR018448">
    <property type="entry name" value="TatB"/>
</dbReference>
<keyword evidence="5 10" id="KW-0812">Transmembrane</keyword>
<gene>
    <name evidence="10 12" type="primary">tatB</name>
    <name evidence="12" type="ORF">HMPREF9371_1983</name>
</gene>
<accession>G4CK43</accession>
<evidence type="ECO:0000256" key="8">
    <source>
        <dbReference type="ARBA" id="ARBA00023010"/>
    </source>
</evidence>
<dbReference type="Proteomes" id="UP000003019">
    <property type="component" value="Unassembled WGS sequence"/>
</dbReference>
<feature type="region of interest" description="Disordered" evidence="11">
    <location>
        <begin position="86"/>
        <end position="152"/>
    </location>
</feature>
<comment type="caution">
    <text evidence="12">The sequence shown here is derived from an EMBL/GenBank/DDBJ whole genome shotgun (WGS) entry which is preliminary data.</text>
</comment>
<dbReference type="GO" id="GO:0043953">
    <property type="term" value="P:protein transport by the Tat complex"/>
    <property type="evidence" value="ECO:0007669"/>
    <property type="project" value="UniProtKB-UniRule"/>
</dbReference>
<evidence type="ECO:0000256" key="5">
    <source>
        <dbReference type="ARBA" id="ARBA00022692"/>
    </source>
</evidence>
<dbReference type="EMBL" id="AGAY01000069">
    <property type="protein sequence ID" value="EGY51770.1"/>
    <property type="molecule type" value="Genomic_DNA"/>
</dbReference>
<evidence type="ECO:0000256" key="11">
    <source>
        <dbReference type="SAM" id="MobiDB-lite"/>
    </source>
</evidence>
<keyword evidence="9 10" id="KW-0472">Membrane</keyword>
<keyword evidence="4" id="KW-0997">Cell inner membrane</keyword>
<keyword evidence="13" id="KW-1185">Reference proteome</keyword>
<evidence type="ECO:0000256" key="4">
    <source>
        <dbReference type="ARBA" id="ARBA00022519"/>
    </source>
</evidence>
<dbReference type="OrthoDB" id="9816005at2"/>
<comment type="subcellular location">
    <subcellularLocation>
        <location evidence="10">Cell membrane</location>
        <topology evidence="10">Single-pass membrane protein</topology>
    </subcellularLocation>
    <subcellularLocation>
        <location evidence="1">Membrane</location>
        <topology evidence="1">Single-pass membrane protein</topology>
    </subcellularLocation>
</comment>
<keyword evidence="8 10" id="KW-0811">Translocation</keyword>
<dbReference type="GO" id="GO:0033281">
    <property type="term" value="C:TAT protein transport complex"/>
    <property type="evidence" value="ECO:0007669"/>
    <property type="project" value="UniProtKB-UniRule"/>
</dbReference>
<proteinExistence type="inferred from homology"/>
<dbReference type="HOGENOM" id="CLU_086034_1_1_4"/>
<evidence type="ECO:0000256" key="1">
    <source>
        <dbReference type="ARBA" id="ARBA00004167"/>
    </source>
</evidence>
<sequence>MFDFAFSEMLLAALVALVVLGPERLPKVARTLGRWLGRLQQFVGNMKSELSQQADLAEWQQMKADWSATAGQLREEMQQLREAADLPAWERLPEQRTPADFGLADDGSPLPKTPQTAGFRPVSLRRQALARRRQVRPKPQAAPRLRARSGRR</sequence>
<evidence type="ECO:0000256" key="7">
    <source>
        <dbReference type="ARBA" id="ARBA00022989"/>
    </source>
</evidence>
<name>G4CK43_9NEIS</name>
<keyword evidence="2 10" id="KW-0813">Transport</keyword>
<dbReference type="PANTHER" id="PTHR33162">
    <property type="entry name" value="SEC-INDEPENDENT PROTEIN TRANSLOCASE PROTEIN TATA, CHLOROPLASTIC"/>
    <property type="match status" value="1"/>
</dbReference>
<dbReference type="InterPro" id="IPR003369">
    <property type="entry name" value="TatA/B/E"/>
</dbReference>
<comment type="similarity">
    <text evidence="10">Belongs to the TatB family.</text>
</comment>
<keyword evidence="7 10" id="KW-1133">Transmembrane helix</keyword>
<dbReference type="Gene3D" id="1.20.5.3310">
    <property type="match status" value="1"/>
</dbReference>
<dbReference type="AlphaFoldDB" id="G4CK43"/>
<evidence type="ECO:0000256" key="3">
    <source>
        <dbReference type="ARBA" id="ARBA00022475"/>
    </source>
</evidence>
<dbReference type="NCBIfam" id="TIGR01410">
    <property type="entry name" value="tatB"/>
    <property type="match status" value="1"/>
</dbReference>
<evidence type="ECO:0000256" key="10">
    <source>
        <dbReference type="HAMAP-Rule" id="MF_00237"/>
    </source>
</evidence>
<evidence type="ECO:0000313" key="12">
    <source>
        <dbReference type="EMBL" id="EGY51770.1"/>
    </source>
</evidence>
<dbReference type="STRING" id="1032488.HMPREF9371_1983"/>
<dbReference type="PANTHER" id="PTHR33162:SF1">
    <property type="entry name" value="SEC-INDEPENDENT PROTEIN TRANSLOCASE PROTEIN TATA, CHLOROPLASTIC"/>
    <property type="match status" value="1"/>
</dbReference>
<reference evidence="12 13" key="1">
    <citation type="submission" date="2011-05" db="EMBL/GenBank/DDBJ databases">
        <authorList>
            <person name="Muzny D."/>
            <person name="Qin X."/>
            <person name="Deng J."/>
            <person name="Jiang H."/>
            <person name="Liu Y."/>
            <person name="Qu J."/>
            <person name="Song X.-Z."/>
            <person name="Zhang L."/>
            <person name="Thornton R."/>
            <person name="Coyle M."/>
            <person name="Francisco L."/>
            <person name="Jackson L."/>
            <person name="Javaid M."/>
            <person name="Korchina V."/>
            <person name="Kovar C."/>
            <person name="Mata R."/>
            <person name="Mathew T."/>
            <person name="Ngo R."/>
            <person name="Nguyen L."/>
            <person name="Nguyen N."/>
            <person name="Okwuonu G."/>
            <person name="Ongeri F."/>
            <person name="Pham C."/>
            <person name="Simmons D."/>
            <person name="Wilczek-Boney K."/>
            <person name="Hale W."/>
            <person name="Jakkamsetti A."/>
            <person name="Pham P."/>
            <person name="Ruth R."/>
            <person name="San Lucas F."/>
            <person name="Warren J."/>
            <person name="Zhang J."/>
            <person name="Zhao Z."/>
            <person name="Zhou C."/>
            <person name="Zhu D."/>
            <person name="Lee S."/>
            <person name="Bess C."/>
            <person name="Blankenburg K."/>
            <person name="Forbes L."/>
            <person name="Fu Q."/>
            <person name="Gubbala S."/>
            <person name="Hirani K."/>
            <person name="Jayaseelan J.C."/>
            <person name="Lara F."/>
            <person name="Munidasa M."/>
            <person name="Palculict T."/>
            <person name="Patil S."/>
            <person name="Pu L.-L."/>
            <person name="Saada N."/>
            <person name="Tang L."/>
            <person name="Weissenberger G."/>
            <person name="Zhu Y."/>
            <person name="Hemphill L."/>
            <person name="Shang Y."/>
            <person name="Youmans B."/>
            <person name="Ayvaz T."/>
            <person name="Ross M."/>
            <person name="Santibanez J."/>
            <person name="Aqrawi P."/>
            <person name="Gross S."/>
            <person name="Joshi V."/>
            <person name="Fowler G."/>
            <person name="Nazareth L."/>
            <person name="Reid J."/>
            <person name="Worley K."/>
            <person name="Petrosino J."/>
            <person name="Highlander S."/>
            <person name="Gibbs R."/>
        </authorList>
    </citation>
    <scope>NUCLEOTIDE SEQUENCE [LARGE SCALE GENOMIC DNA]</scope>
    <source>
        <strain evidence="12 13">871</strain>
    </source>
</reference>
<dbReference type="Pfam" id="PF02416">
    <property type="entry name" value="TatA_B_E"/>
    <property type="match status" value="1"/>
</dbReference>
<protein>
    <recommendedName>
        <fullName evidence="10">Sec-independent protein translocase protein TatB</fullName>
    </recommendedName>
</protein>
<keyword evidence="6 10" id="KW-0653">Protein transport</keyword>
<dbReference type="PRINTS" id="PR01506">
    <property type="entry name" value="TATBPROTEIN"/>
</dbReference>
<comment type="subunit">
    <text evidence="10">The Tat system comprises two distinct complexes: a TatABC complex, containing multiple copies of TatA, TatB and TatC subunits, and a separate TatA complex, containing only TatA subunits. Substrates initially bind to the TatABC complex, which probably triggers association of the separate TatA complex to form the active translocon.</text>
</comment>
<evidence type="ECO:0000256" key="9">
    <source>
        <dbReference type="ARBA" id="ARBA00023136"/>
    </source>
</evidence>
<dbReference type="RefSeq" id="WP_009119669.1">
    <property type="nucleotide sequence ID" value="NZ_JH164926.1"/>
</dbReference>
<dbReference type="PATRIC" id="fig|1032488.3.peg.1878"/>
<dbReference type="GO" id="GO:0008320">
    <property type="term" value="F:protein transmembrane transporter activity"/>
    <property type="evidence" value="ECO:0007669"/>
    <property type="project" value="UniProtKB-UniRule"/>
</dbReference>